<reference evidence="1" key="1">
    <citation type="submission" date="2023-04" db="EMBL/GenBank/DDBJ databases">
        <title>Draft Genome sequencing of Naganishia species isolated from polar environments using Oxford Nanopore Technology.</title>
        <authorList>
            <person name="Leo P."/>
            <person name="Venkateswaran K."/>
        </authorList>
    </citation>
    <scope>NUCLEOTIDE SEQUENCE</scope>
    <source>
        <strain evidence="1">MNA-CCFEE 5423</strain>
    </source>
</reference>
<keyword evidence="2" id="KW-1185">Reference proteome</keyword>
<comment type="caution">
    <text evidence="1">The sequence shown here is derived from an EMBL/GenBank/DDBJ whole genome shotgun (WGS) entry which is preliminary data.</text>
</comment>
<dbReference type="Proteomes" id="UP001227268">
    <property type="component" value="Unassembled WGS sequence"/>
</dbReference>
<name>A0ACC2VTW6_9TREE</name>
<protein>
    <submittedName>
        <fullName evidence="1">Uncharacterized protein</fullName>
    </submittedName>
</protein>
<gene>
    <name evidence="1" type="ORF">QFC21_002834</name>
</gene>
<evidence type="ECO:0000313" key="2">
    <source>
        <dbReference type="Proteomes" id="UP001227268"/>
    </source>
</evidence>
<evidence type="ECO:0000313" key="1">
    <source>
        <dbReference type="EMBL" id="KAJ9102434.1"/>
    </source>
</evidence>
<sequence length="348" mass="38825">MSDVEMAETSNGAGNGSHTQDVHLNEEPDRKPRTDDTQADMSMEYPTDLFDDDDDEIAYTLPVYINQSMTPALNLFQFPLHHKAPQASEWARNQGQHVTARMKEVADRFELEIPIDMRPSVWDEERAEALGFAKEDLKRKGKGRAGDDSWGNVTRLRTESVPEVTTYWGAVVHDGALHLHPVNRIQQLRPALGYLDAVEAVARAEKERAVRQANGEEEEDDDDEPEQGKSSKSKAKKEKEAEMKTVQLAMAQAPEEAIQVRRGSKMGTGGTVGTTTQIRNKLVKAIAVEAADTWVPWEWDADTDSDGVLRSLSKLLLSRKARVPLECETRPLDVISKQNIGEGARLIN</sequence>
<proteinExistence type="predicted"/>
<accession>A0ACC2VTW6</accession>
<dbReference type="EMBL" id="JASBWT010000008">
    <property type="protein sequence ID" value="KAJ9102434.1"/>
    <property type="molecule type" value="Genomic_DNA"/>
</dbReference>
<organism evidence="1 2">
    <name type="scientific">Naganishia friedmannii</name>
    <dbReference type="NCBI Taxonomy" id="89922"/>
    <lineage>
        <taxon>Eukaryota</taxon>
        <taxon>Fungi</taxon>
        <taxon>Dikarya</taxon>
        <taxon>Basidiomycota</taxon>
        <taxon>Agaricomycotina</taxon>
        <taxon>Tremellomycetes</taxon>
        <taxon>Filobasidiales</taxon>
        <taxon>Filobasidiaceae</taxon>
        <taxon>Naganishia</taxon>
    </lineage>
</organism>